<organism evidence="1 2">
    <name type="scientific">Oceaniovalibus guishaninsula JLT2003</name>
    <dbReference type="NCBI Taxonomy" id="1231392"/>
    <lineage>
        <taxon>Bacteria</taxon>
        <taxon>Pseudomonadati</taxon>
        <taxon>Pseudomonadota</taxon>
        <taxon>Alphaproteobacteria</taxon>
        <taxon>Rhodobacterales</taxon>
        <taxon>Roseobacteraceae</taxon>
        <taxon>Oceaniovalibus</taxon>
    </lineage>
</organism>
<evidence type="ECO:0000313" key="1">
    <source>
        <dbReference type="EMBL" id="EKE45811.1"/>
    </source>
</evidence>
<dbReference type="Proteomes" id="UP000006765">
    <property type="component" value="Unassembled WGS sequence"/>
</dbReference>
<dbReference type="STRING" id="1231392.OCGS_0037"/>
<comment type="caution">
    <text evidence="1">The sequence shown here is derived from an EMBL/GenBank/DDBJ whole genome shotgun (WGS) entry which is preliminary data.</text>
</comment>
<sequence>MGRIVISTVAGIILLTGGVALWARSVPVPAATYHAKRDLAGPGDYPSAGGLAVMRDVADPKAAMGDLDARIRATRRTVPLAGSVAEGHASYVTRSRIFGFPDVTNMWVEDGRLALSGHLVVGKSDMGVNADRLRGWLGERP</sequence>
<reference evidence="1 2" key="1">
    <citation type="journal article" date="2012" name="J. Bacteriol.">
        <title>Draft Genome Sequence of Oceaniovalibus guishaninsula JLT2003T.</title>
        <authorList>
            <person name="Tang K."/>
            <person name="Liu K."/>
            <person name="Jiao N."/>
        </authorList>
    </citation>
    <scope>NUCLEOTIDE SEQUENCE [LARGE SCALE GENOMIC DNA]</scope>
    <source>
        <strain evidence="1 2">JLT2003</strain>
    </source>
</reference>
<protein>
    <recommendedName>
        <fullName evidence="3">DUF1499 domain-containing protein</fullName>
    </recommendedName>
</protein>
<dbReference type="EMBL" id="AMGO01000001">
    <property type="protein sequence ID" value="EKE45811.1"/>
    <property type="molecule type" value="Genomic_DNA"/>
</dbReference>
<evidence type="ECO:0000313" key="2">
    <source>
        <dbReference type="Proteomes" id="UP000006765"/>
    </source>
</evidence>
<keyword evidence="2" id="KW-1185">Reference proteome</keyword>
<dbReference type="InterPro" id="IPR010865">
    <property type="entry name" value="DUF1499"/>
</dbReference>
<dbReference type="eggNOG" id="COG4446">
    <property type="taxonomic scope" value="Bacteria"/>
</dbReference>
<gene>
    <name evidence="1" type="ORF">OCGS_0037</name>
</gene>
<dbReference type="Pfam" id="PF07386">
    <property type="entry name" value="DUF1499"/>
    <property type="match status" value="1"/>
</dbReference>
<accession>K2GTC8</accession>
<proteinExistence type="predicted"/>
<name>K2GTC8_9RHOB</name>
<evidence type="ECO:0008006" key="3">
    <source>
        <dbReference type="Google" id="ProtNLM"/>
    </source>
</evidence>
<dbReference type="AlphaFoldDB" id="K2GTC8"/>